<sequence length="71" mass="8223">MLFVLYRYRSLHRICLDRKHNFNSVFVLDSTETPTLKQFSIFTNILSTVSDSILRVAKHPVVLQILENGEG</sequence>
<gene>
    <name evidence="1" type="ORF">MUK42_36983</name>
</gene>
<dbReference type="EMBL" id="CP097502">
    <property type="protein sequence ID" value="URD75689.1"/>
    <property type="molecule type" value="Genomic_DNA"/>
</dbReference>
<evidence type="ECO:0000313" key="2">
    <source>
        <dbReference type="Proteomes" id="UP001055439"/>
    </source>
</evidence>
<protein>
    <submittedName>
        <fullName evidence="1">Uncharacterized protein</fullName>
    </submittedName>
</protein>
<dbReference type="AlphaFoldDB" id="A0A9E7JC80"/>
<accession>A0A9E7JC80</accession>
<name>A0A9E7JC80_9LILI</name>
<dbReference type="Proteomes" id="UP001055439">
    <property type="component" value="Chromosome 1"/>
</dbReference>
<organism evidence="1 2">
    <name type="scientific">Musa troglodytarum</name>
    <name type="common">fe'i banana</name>
    <dbReference type="NCBI Taxonomy" id="320322"/>
    <lineage>
        <taxon>Eukaryota</taxon>
        <taxon>Viridiplantae</taxon>
        <taxon>Streptophyta</taxon>
        <taxon>Embryophyta</taxon>
        <taxon>Tracheophyta</taxon>
        <taxon>Spermatophyta</taxon>
        <taxon>Magnoliopsida</taxon>
        <taxon>Liliopsida</taxon>
        <taxon>Zingiberales</taxon>
        <taxon>Musaceae</taxon>
        <taxon>Musa</taxon>
    </lineage>
</organism>
<keyword evidence="2" id="KW-1185">Reference proteome</keyword>
<reference evidence="1" key="1">
    <citation type="submission" date="2022-05" db="EMBL/GenBank/DDBJ databases">
        <title>The Musa troglodytarum L. genome provides insights into the mechanism of non-climacteric behaviour and enrichment of carotenoids.</title>
        <authorList>
            <person name="Wang J."/>
        </authorList>
    </citation>
    <scope>NUCLEOTIDE SEQUENCE</scope>
    <source>
        <tissue evidence="1">Leaf</tissue>
    </source>
</reference>
<proteinExistence type="predicted"/>
<evidence type="ECO:0000313" key="1">
    <source>
        <dbReference type="EMBL" id="URD75689.1"/>
    </source>
</evidence>